<proteinExistence type="predicted"/>
<dbReference type="SMART" id="SM00420">
    <property type="entry name" value="HTH_DEOR"/>
    <property type="match status" value="1"/>
</dbReference>
<evidence type="ECO:0000313" key="6">
    <source>
        <dbReference type="Proteomes" id="UP000242642"/>
    </source>
</evidence>
<dbReference type="Proteomes" id="UP000242642">
    <property type="component" value="Unassembled WGS sequence"/>
</dbReference>
<dbReference type="AlphaFoldDB" id="A0A1I0EYT5"/>
<dbReference type="InterPro" id="IPR036388">
    <property type="entry name" value="WH-like_DNA-bd_sf"/>
</dbReference>
<dbReference type="InterPro" id="IPR036390">
    <property type="entry name" value="WH_DNA-bd_sf"/>
</dbReference>
<dbReference type="GO" id="GO:0003677">
    <property type="term" value="F:DNA binding"/>
    <property type="evidence" value="ECO:0007669"/>
    <property type="project" value="UniProtKB-KW"/>
</dbReference>
<organism evidence="5 6">
    <name type="scientific">Thorsellia anophelis DSM 18579</name>
    <dbReference type="NCBI Taxonomy" id="1123402"/>
    <lineage>
        <taxon>Bacteria</taxon>
        <taxon>Pseudomonadati</taxon>
        <taxon>Pseudomonadota</taxon>
        <taxon>Gammaproteobacteria</taxon>
        <taxon>Enterobacterales</taxon>
        <taxon>Thorselliaceae</taxon>
        <taxon>Thorsellia</taxon>
    </lineage>
</organism>
<dbReference type="Pfam" id="PF00455">
    <property type="entry name" value="DeoRC"/>
    <property type="match status" value="1"/>
</dbReference>
<dbReference type="GO" id="GO:0003700">
    <property type="term" value="F:DNA-binding transcription factor activity"/>
    <property type="evidence" value="ECO:0007669"/>
    <property type="project" value="InterPro"/>
</dbReference>
<dbReference type="PROSITE" id="PS00894">
    <property type="entry name" value="HTH_DEOR_1"/>
    <property type="match status" value="1"/>
</dbReference>
<dbReference type="Gene3D" id="3.40.50.1360">
    <property type="match status" value="1"/>
</dbReference>
<dbReference type="OrthoDB" id="5685843at2"/>
<dbReference type="InterPro" id="IPR037171">
    <property type="entry name" value="NagB/RpiA_transferase-like"/>
</dbReference>
<dbReference type="PANTHER" id="PTHR30363">
    <property type="entry name" value="HTH-TYPE TRANSCRIPTIONAL REGULATOR SRLR-RELATED"/>
    <property type="match status" value="1"/>
</dbReference>
<dbReference type="SUPFAM" id="SSF46785">
    <property type="entry name" value="Winged helix' DNA-binding domain"/>
    <property type="match status" value="1"/>
</dbReference>
<evidence type="ECO:0000256" key="3">
    <source>
        <dbReference type="ARBA" id="ARBA00023163"/>
    </source>
</evidence>
<evidence type="ECO:0000259" key="4">
    <source>
        <dbReference type="PROSITE" id="PS51000"/>
    </source>
</evidence>
<dbReference type="RefSeq" id="WP_093321891.1">
    <property type="nucleotide sequence ID" value="NZ_FOHV01000033.1"/>
</dbReference>
<dbReference type="PROSITE" id="PS51000">
    <property type="entry name" value="HTH_DEOR_2"/>
    <property type="match status" value="1"/>
</dbReference>
<dbReference type="PANTHER" id="PTHR30363:SF44">
    <property type="entry name" value="AGA OPERON TRANSCRIPTIONAL REPRESSOR-RELATED"/>
    <property type="match status" value="1"/>
</dbReference>
<keyword evidence="3" id="KW-0804">Transcription</keyword>
<evidence type="ECO:0000313" key="5">
    <source>
        <dbReference type="EMBL" id="SET50866.1"/>
    </source>
</evidence>
<dbReference type="Pfam" id="PF08220">
    <property type="entry name" value="HTH_DeoR"/>
    <property type="match status" value="1"/>
</dbReference>
<keyword evidence="2" id="KW-0238">DNA-binding</keyword>
<gene>
    <name evidence="5" type="ORF">SAMN02583745_02577</name>
</gene>
<dbReference type="InterPro" id="IPR018356">
    <property type="entry name" value="Tscrpt_reg_HTH_DeoR_CS"/>
</dbReference>
<feature type="domain" description="HTH deoR-type" evidence="4">
    <location>
        <begin position="3"/>
        <end position="58"/>
    </location>
</feature>
<sequence length="262" mass="28933">MNLIQRRKLILDELKINESVEVKILAKMTKSSEVTIRNDLRELEQQGKLVRFFGGAHRKAQLITETFNHELSKDELAVSNRYAINSDAKLRIAKYAATLVPLNATLILDSGSTTHLIAEELAKRGNITVITNNLLAAVSLSNAINTTLILCGGLYRAKSHSLHGKIAEEALRDIRADLMFIGADSFDPVLGMTTFNEGFNISRVMSEKANQIIAVVDSSKFKRAGYNQILSTEQIDILITDTGITSELTNEFTNKGINVKSV</sequence>
<dbReference type="SMART" id="SM01134">
    <property type="entry name" value="DeoRC"/>
    <property type="match status" value="1"/>
</dbReference>
<evidence type="ECO:0000256" key="2">
    <source>
        <dbReference type="ARBA" id="ARBA00023125"/>
    </source>
</evidence>
<dbReference type="SUPFAM" id="SSF100950">
    <property type="entry name" value="NagB/RpiA/CoA transferase-like"/>
    <property type="match status" value="1"/>
</dbReference>
<dbReference type="InterPro" id="IPR001034">
    <property type="entry name" value="DeoR_HTH"/>
</dbReference>
<dbReference type="Gene3D" id="1.10.10.10">
    <property type="entry name" value="Winged helix-like DNA-binding domain superfamily/Winged helix DNA-binding domain"/>
    <property type="match status" value="1"/>
</dbReference>
<reference evidence="6" key="1">
    <citation type="submission" date="2016-10" db="EMBL/GenBank/DDBJ databases">
        <authorList>
            <person name="Varghese N."/>
            <person name="Submissions S."/>
        </authorList>
    </citation>
    <scope>NUCLEOTIDE SEQUENCE [LARGE SCALE GENOMIC DNA]</scope>
    <source>
        <strain evidence="6">DSM 18579</strain>
    </source>
</reference>
<dbReference type="STRING" id="1123402.SAMN02583745_02577"/>
<keyword evidence="1" id="KW-0805">Transcription regulation</keyword>
<dbReference type="EMBL" id="FOHV01000033">
    <property type="protein sequence ID" value="SET50866.1"/>
    <property type="molecule type" value="Genomic_DNA"/>
</dbReference>
<dbReference type="InterPro" id="IPR050313">
    <property type="entry name" value="Carb_Metab_HTH_regulators"/>
</dbReference>
<dbReference type="InterPro" id="IPR014036">
    <property type="entry name" value="DeoR-like_C"/>
</dbReference>
<protein>
    <submittedName>
        <fullName evidence="5">Transcriptional regulator, DeoR family</fullName>
    </submittedName>
</protein>
<evidence type="ECO:0000256" key="1">
    <source>
        <dbReference type="ARBA" id="ARBA00023015"/>
    </source>
</evidence>
<name>A0A1I0EYT5_9GAMM</name>
<keyword evidence="6" id="KW-1185">Reference proteome</keyword>
<accession>A0A1I0EYT5</accession>